<evidence type="ECO:0000313" key="8">
    <source>
        <dbReference type="EMBL" id="QNF34523.1"/>
    </source>
</evidence>
<evidence type="ECO:0000256" key="2">
    <source>
        <dbReference type="ARBA" id="ARBA00006679"/>
    </source>
</evidence>
<keyword evidence="9" id="KW-1185">Reference proteome</keyword>
<keyword evidence="4 7" id="KW-0812">Transmembrane</keyword>
<accession>A0A7G7GBI9</accession>
<evidence type="ECO:0000256" key="1">
    <source>
        <dbReference type="ARBA" id="ARBA00004651"/>
    </source>
</evidence>
<dbReference type="EMBL" id="CP055156">
    <property type="protein sequence ID" value="QNF34523.1"/>
    <property type="molecule type" value="Genomic_DNA"/>
</dbReference>
<evidence type="ECO:0000256" key="4">
    <source>
        <dbReference type="ARBA" id="ARBA00022692"/>
    </source>
</evidence>
<dbReference type="InterPro" id="IPR032808">
    <property type="entry name" value="DoxX"/>
</dbReference>
<keyword evidence="5 7" id="KW-1133">Transmembrane helix</keyword>
<evidence type="ECO:0000256" key="5">
    <source>
        <dbReference type="ARBA" id="ARBA00022989"/>
    </source>
</evidence>
<keyword evidence="3" id="KW-1003">Cell membrane</keyword>
<dbReference type="Pfam" id="PF07681">
    <property type="entry name" value="DoxX"/>
    <property type="match status" value="1"/>
</dbReference>
<evidence type="ECO:0000256" key="3">
    <source>
        <dbReference type="ARBA" id="ARBA00022475"/>
    </source>
</evidence>
<dbReference type="Proteomes" id="UP000515237">
    <property type="component" value="Chromosome"/>
</dbReference>
<dbReference type="PANTHER" id="PTHR33452:SF1">
    <property type="entry name" value="INNER MEMBRANE PROTEIN YPHA-RELATED"/>
    <property type="match status" value="1"/>
</dbReference>
<proteinExistence type="inferred from homology"/>
<evidence type="ECO:0000313" key="9">
    <source>
        <dbReference type="Proteomes" id="UP000515237"/>
    </source>
</evidence>
<organism evidence="8 9">
    <name type="scientific">Adhaeribacter swui</name>
    <dbReference type="NCBI Taxonomy" id="2086471"/>
    <lineage>
        <taxon>Bacteria</taxon>
        <taxon>Pseudomonadati</taxon>
        <taxon>Bacteroidota</taxon>
        <taxon>Cytophagia</taxon>
        <taxon>Cytophagales</taxon>
        <taxon>Hymenobacteraceae</taxon>
        <taxon>Adhaeribacter</taxon>
    </lineage>
</organism>
<name>A0A7G7GBI9_9BACT</name>
<dbReference type="PANTHER" id="PTHR33452">
    <property type="entry name" value="OXIDOREDUCTASE CATD-RELATED"/>
    <property type="match status" value="1"/>
</dbReference>
<feature type="transmembrane region" description="Helical" evidence="7">
    <location>
        <begin position="138"/>
        <end position="161"/>
    </location>
</feature>
<dbReference type="KEGG" id="aswu:HUW51_17985"/>
<sequence>MEITQRIENWAALHYPAWFDFVRMGLGVFLFAKGFIVLSQIEAVQTFITNINLLNGSNLDWSAQSLVQFIAYTHIIGGLFIALGFITRIAIFFQLPILLGAVLFTMPGIRMSAENNLAQGGINFVWSEVNLASNPVEWWTALITLILLISMFIIGSGPWSVDKYLEHYEEE</sequence>
<comment type="subcellular location">
    <subcellularLocation>
        <location evidence="1">Cell membrane</location>
        <topology evidence="1">Multi-pass membrane protein</topology>
    </subcellularLocation>
</comment>
<reference evidence="8 9" key="1">
    <citation type="journal article" date="2018" name="Int. J. Syst. Evol. Microbiol.">
        <title>Adhaeribacter swui sp. nov., isolated from wet mud.</title>
        <authorList>
            <person name="Kim D.U."/>
            <person name="Kim K.W."/>
            <person name="Kang M.S."/>
            <person name="Kim J.Y."/>
            <person name="Jang J.H."/>
            <person name="Kim M.K."/>
        </authorList>
    </citation>
    <scope>NUCLEOTIDE SEQUENCE [LARGE SCALE GENOMIC DNA]</scope>
    <source>
        <strain evidence="8 9">KCTC 52873</strain>
    </source>
</reference>
<evidence type="ECO:0000256" key="6">
    <source>
        <dbReference type="ARBA" id="ARBA00023136"/>
    </source>
</evidence>
<feature type="transmembrane region" description="Helical" evidence="7">
    <location>
        <begin position="21"/>
        <end position="41"/>
    </location>
</feature>
<keyword evidence="6 7" id="KW-0472">Membrane</keyword>
<dbReference type="AlphaFoldDB" id="A0A7G7GBI9"/>
<feature type="transmembrane region" description="Helical" evidence="7">
    <location>
        <begin position="61"/>
        <end position="82"/>
    </location>
</feature>
<comment type="similarity">
    <text evidence="2">Belongs to the DoxX family.</text>
</comment>
<dbReference type="GO" id="GO:0005886">
    <property type="term" value="C:plasma membrane"/>
    <property type="evidence" value="ECO:0007669"/>
    <property type="project" value="UniProtKB-SubCell"/>
</dbReference>
<dbReference type="InterPro" id="IPR051907">
    <property type="entry name" value="DoxX-like_oxidoreductase"/>
</dbReference>
<evidence type="ECO:0000256" key="7">
    <source>
        <dbReference type="SAM" id="Phobius"/>
    </source>
</evidence>
<dbReference type="RefSeq" id="WP_185271001.1">
    <property type="nucleotide sequence ID" value="NZ_CP055156.1"/>
</dbReference>
<gene>
    <name evidence="8" type="ORF">HUW51_17985</name>
</gene>
<feature type="transmembrane region" description="Helical" evidence="7">
    <location>
        <begin position="89"/>
        <end position="109"/>
    </location>
</feature>
<protein>
    <submittedName>
        <fullName evidence="8">DoxX family membrane protein</fullName>
    </submittedName>
</protein>